<accession>A0A9W6FET7</accession>
<name>A0A9W6FET7_9FIRM</name>
<reference evidence="2" key="1">
    <citation type="submission" date="2022-11" db="EMBL/GenBank/DDBJ databases">
        <title>Draft genome sequence of Sellimonas catena strain 18CBH55.</title>
        <authorList>
            <person name="Hisatomi A."/>
            <person name="Ohkuma M."/>
            <person name="Sakamoto M."/>
        </authorList>
    </citation>
    <scope>NUCLEOTIDE SEQUENCE</scope>
    <source>
        <strain evidence="2">18CBH55</strain>
    </source>
</reference>
<dbReference type="InterPro" id="IPR007119">
    <property type="entry name" value="Phage_tail_spike_N"/>
</dbReference>
<dbReference type="RefSeq" id="WP_281844440.1">
    <property type="nucleotide sequence ID" value="NZ_BSCH01000003.1"/>
</dbReference>
<gene>
    <name evidence="2" type="ORF">Selli2_05770</name>
</gene>
<protein>
    <recommendedName>
        <fullName evidence="1">Tail spike domain-containing protein</fullName>
    </recommendedName>
</protein>
<comment type="caution">
    <text evidence="2">The sequence shown here is derived from an EMBL/GenBank/DDBJ whole genome shotgun (WGS) entry which is preliminary data.</text>
</comment>
<dbReference type="AlphaFoldDB" id="A0A9W6FET7"/>
<reference evidence="2" key="2">
    <citation type="submission" date="2022-11" db="EMBL/GenBank/DDBJ databases">
        <title>Draft genome sequence of Sellimonas catena strain 18CBH55.</title>
        <authorList>
            <person name="Atsushi H."/>
            <person name="Moriya O."/>
            <person name="Mitsuo S."/>
        </authorList>
    </citation>
    <scope>NUCLEOTIDE SEQUENCE</scope>
    <source>
        <strain evidence="2">18CBH55</strain>
    </source>
</reference>
<reference evidence="2" key="3">
    <citation type="journal article" date="2023" name="Int. J. Syst. Evol. Microbiol.">
        <title>Sellimonas catena sp. nov., isolated from human faeces.</title>
        <authorList>
            <person name="Hisatomi A."/>
            <person name="Ohkuma M."/>
            <person name="Sakamoto M."/>
        </authorList>
    </citation>
    <scope>NUCLEOTIDE SEQUENCE</scope>
    <source>
        <strain evidence="2">18CBH55</strain>
    </source>
</reference>
<dbReference type="EMBL" id="BSCH01000003">
    <property type="protein sequence ID" value="GLG89150.1"/>
    <property type="molecule type" value="Genomic_DNA"/>
</dbReference>
<dbReference type="Pfam" id="PF06605">
    <property type="entry name" value="Prophage_tail"/>
    <property type="match status" value="1"/>
</dbReference>
<dbReference type="Proteomes" id="UP001145094">
    <property type="component" value="Unassembled WGS sequence"/>
</dbReference>
<proteinExistence type="predicted"/>
<organism evidence="2 3">
    <name type="scientific">Sellimonas catena</name>
    <dbReference type="NCBI Taxonomy" id="2994035"/>
    <lineage>
        <taxon>Bacteria</taxon>
        <taxon>Bacillati</taxon>
        <taxon>Bacillota</taxon>
        <taxon>Clostridia</taxon>
        <taxon>Lachnospirales</taxon>
        <taxon>Lachnospiraceae</taxon>
        <taxon>Sellimonas</taxon>
    </lineage>
</organism>
<feature type="domain" description="Tail spike" evidence="1">
    <location>
        <begin position="128"/>
        <end position="359"/>
    </location>
</feature>
<dbReference type="NCBIfam" id="TIGR01665">
    <property type="entry name" value="put_anti_recept"/>
    <property type="match status" value="1"/>
</dbReference>
<evidence type="ECO:0000259" key="1">
    <source>
        <dbReference type="Pfam" id="PF06605"/>
    </source>
</evidence>
<sequence length="463" mass="51704">MYTIYADGEALYSPHLVNDGYGVLSPKLTVELNKSGSLSFILPPSNVRYDSIQKLKTIIIVMQDNEEIFRGRVLHDEKDFYNRKNVYCEGELSFLLDSIQRPYTFQGDIPALFRKFINNHNEQVEAEKQFTVGNITVTDPNDYINRENSGYSNTLDEIKAKLIDTHGGYIRPRLQNGIRYIDLVEEYGKISSQVIEFGVNMLDITEYITAEDVFTVLIPLGAEQKDAEGNTTGRLTIESVNGGKDYIEDATAIALFGRIWKVQQWDDVTIASNLLTKGNETLKAGIEMAVSLTMKAVDMHLLDVDTERIKLGDYIRVVSPPHKLDKYFLCSKIVIDMVNPDNTEYTFGYSFTSLTEKQINESKKNSSKVAVIQSAAQSASAAANRASESATKAEVIAGNIASEIPGNYVSITSFNEYKAAVETDISGVKTDYLKKEDATKEYATITELDALKKRVEDLEKGGN</sequence>
<dbReference type="InterPro" id="IPR010572">
    <property type="entry name" value="Tail_dom"/>
</dbReference>
<evidence type="ECO:0000313" key="2">
    <source>
        <dbReference type="EMBL" id="GLG89150.1"/>
    </source>
</evidence>
<evidence type="ECO:0000313" key="3">
    <source>
        <dbReference type="Proteomes" id="UP001145094"/>
    </source>
</evidence>